<accession>A0A951PMF2</accession>
<evidence type="ECO:0000313" key="1">
    <source>
        <dbReference type="EMBL" id="MBW4546018.1"/>
    </source>
</evidence>
<name>A0A951PMF2_9CYAN</name>
<sequence length="77" mass="8731">MTTLLEIEAAIKQLPESDFHQLAAWLQTYLDETWDRQIEEDLTSGKLNNLIAQAEADIAANNVRDIDEGRLSLPSIY</sequence>
<gene>
    <name evidence="1" type="ORF">KME25_16455</name>
</gene>
<reference evidence="1" key="2">
    <citation type="journal article" date="2022" name="Microbiol. Resour. Announc.">
        <title>Metagenome Sequencing to Explore Phylogenomics of Terrestrial Cyanobacteria.</title>
        <authorList>
            <person name="Ward R.D."/>
            <person name="Stajich J.E."/>
            <person name="Johansen J.R."/>
            <person name="Huntemann M."/>
            <person name="Clum A."/>
            <person name="Foster B."/>
            <person name="Foster B."/>
            <person name="Roux S."/>
            <person name="Palaniappan K."/>
            <person name="Varghese N."/>
            <person name="Mukherjee S."/>
            <person name="Reddy T.B.K."/>
            <person name="Daum C."/>
            <person name="Copeland A."/>
            <person name="Chen I.A."/>
            <person name="Ivanova N.N."/>
            <person name="Kyrpides N.C."/>
            <person name="Shapiro N."/>
            <person name="Eloe-Fadrosh E.A."/>
            <person name="Pietrasiak N."/>
        </authorList>
    </citation>
    <scope>NUCLEOTIDE SEQUENCE</scope>
    <source>
        <strain evidence="1">CPER-KK1</strain>
    </source>
</reference>
<reference evidence="1" key="1">
    <citation type="submission" date="2021-05" db="EMBL/GenBank/DDBJ databases">
        <authorList>
            <person name="Pietrasiak N."/>
            <person name="Ward R."/>
            <person name="Stajich J.E."/>
            <person name="Kurbessoian T."/>
        </authorList>
    </citation>
    <scope>NUCLEOTIDE SEQUENCE</scope>
    <source>
        <strain evidence="1">CPER-KK1</strain>
    </source>
</reference>
<dbReference type="Proteomes" id="UP000753908">
    <property type="component" value="Unassembled WGS sequence"/>
</dbReference>
<protein>
    <submittedName>
        <fullName evidence="1">Uncharacterized protein</fullName>
    </submittedName>
</protein>
<evidence type="ECO:0000313" key="2">
    <source>
        <dbReference type="Proteomes" id="UP000753908"/>
    </source>
</evidence>
<dbReference type="EMBL" id="JAHHIF010000020">
    <property type="protein sequence ID" value="MBW4546018.1"/>
    <property type="molecule type" value="Genomic_DNA"/>
</dbReference>
<proteinExistence type="predicted"/>
<organism evidence="1 2">
    <name type="scientific">Symplocastrum torsivum CPER-KK1</name>
    <dbReference type="NCBI Taxonomy" id="450513"/>
    <lineage>
        <taxon>Bacteria</taxon>
        <taxon>Bacillati</taxon>
        <taxon>Cyanobacteriota</taxon>
        <taxon>Cyanophyceae</taxon>
        <taxon>Oscillatoriophycideae</taxon>
        <taxon>Oscillatoriales</taxon>
        <taxon>Microcoleaceae</taxon>
        <taxon>Symplocastrum</taxon>
    </lineage>
</organism>
<comment type="caution">
    <text evidence="1">The sequence shown here is derived from an EMBL/GenBank/DDBJ whole genome shotgun (WGS) entry which is preliminary data.</text>
</comment>
<dbReference type="AlphaFoldDB" id="A0A951PMF2"/>